<feature type="signal peptide" evidence="1">
    <location>
        <begin position="1"/>
        <end position="22"/>
    </location>
</feature>
<name>A8DYL4_DROME</name>
<dbReference type="OMA" id="RWLCLQH"/>
<evidence type="ECO:0000313" key="3">
    <source>
        <dbReference type="FlyBase" id="FBgn0085235"/>
    </source>
</evidence>
<organism evidence="2 4">
    <name type="scientific">Drosophila melanogaster</name>
    <name type="common">Fruit fly</name>
    <dbReference type="NCBI Taxonomy" id="7227"/>
    <lineage>
        <taxon>Eukaryota</taxon>
        <taxon>Metazoa</taxon>
        <taxon>Ecdysozoa</taxon>
        <taxon>Arthropoda</taxon>
        <taxon>Hexapoda</taxon>
        <taxon>Insecta</taxon>
        <taxon>Pterygota</taxon>
        <taxon>Neoptera</taxon>
        <taxon>Endopterygota</taxon>
        <taxon>Diptera</taxon>
        <taxon>Brachycera</taxon>
        <taxon>Muscomorpha</taxon>
        <taxon>Ephydroidea</taxon>
        <taxon>Drosophilidae</taxon>
        <taxon>Drosophila</taxon>
        <taxon>Sophophora</taxon>
    </lineage>
</organism>
<keyword evidence="1" id="KW-0732">Signal</keyword>
<dbReference type="PaxDb" id="7227-FBpp0111314"/>
<reference evidence="2 4" key="4">
    <citation type="journal article" date="2002" name="Genome Biol.">
        <title>The transposable elements of the Drosophila melanogaster euchromatin: a genomics perspective.</title>
        <authorList>
            <person name="Kaminker J.S."/>
            <person name="Bergman C.M."/>
            <person name="Kronmiller B."/>
            <person name="Carlson J."/>
            <person name="Svirskas R."/>
            <person name="Patel S."/>
            <person name="Frise E."/>
            <person name="Wheeler D.A."/>
            <person name="Lewis S.E."/>
            <person name="Rubin G.M."/>
            <person name="Ashburner M."/>
            <person name="Celniker S.E."/>
        </authorList>
    </citation>
    <scope>NUCLEOTIDE SEQUENCE [LARGE SCALE GENOMIC DNA]</scope>
    <source>
        <strain evidence="4">Berkeley</strain>
    </source>
</reference>
<dbReference type="eggNOG" id="ENOG502T8C9">
    <property type="taxonomic scope" value="Eukaryota"/>
</dbReference>
<evidence type="ECO:0000256" key="1">
    <source>
        <dbReference type="SAM" id="SignalP"/>
    </source>
</evidence>
<dbReference type="HOGENOM" id="CLU_1002095_0_0_1"/>
<dbReference type="FlyBase" id="FBgn0085235">
    <property type="gene designation" value="CG34206"/>
</dbReference>
<reference evidence="2 4" key="11">
    <citation type="journal article" date="2015" name="Genome Res.">
        <title>The Release 6 reference sequence of the Drosophila melanogaster genome.</title>
        <authorList>
            <person name="Hoskins R.A."/>
            <person name="Carlson J.W."/>
            <person name="Wan K.H."/>
            <person name="Park S."/>
            <person name="Mendez I."/>
            <person name="Galle S.E."/>
            <person name="Booth B.W."/>
            <person name="Pfeiffer B.D."/>
            <person name="George R.A."/>
            <person name="Svirskas R."/>
            <person name="Krzywinski M."/>
            <person name="Schein J."/>
            <person name="Accardo M.C."/>
            <person name="Damia E."/>
            <person name="Messina G."/>
            <person name="Mendez-Lago M."/>
            <person name="de Pablos B."/>
            <person name="Demakova O.V."/>
            <person name="Andreyeva E.N."/>
            <person name="Boldyreva L.V."/>
            <person name="Marra M."/>
            <person name="Carvalho A.B."/>
            <person name="Dimitri P."/>
            <person name="Villasante A."/>
            <person name="Zhimulev I.F."/>
            <person name="Rubin G.M."/>
            <person name="Karpen G.H."/>
            <person name="Celniker S.E."/>
        </authorList>
    </citation>
    <scope>NUCLEOTIDE SEQUENCE [LARGE SCALE GENOMIC DNA]</scope>
    <source>
        <strain evidence="4">Berkeley</strain>
    </source>
</reference>
<reference evidence="2 4" key="3">
    <citation type="journal article" date="2002" name="Genome Biol.">
        <title>Annotation of the Drosophila melanogaster euchromatic genome: a systematic review.</title>
        <authorList>
            <person name="Misra S."/>
            <person name="Crosby M.A."/>
            <person name="Mungall C.J."/>
            <person name="Matthews B.B."/>
            <person name="Campbell K.S."/>
            <person name="Hradecky P."/>
            <person name="Huang Y."/>
            <person name="Kaminker J.S."/>
            <person name="Millburn G.H."/>
            <person name="Prochnik S.E."/>
            <person name="Smith C.D."/>
            <person name="Tupy J.L."/>
            <person name="Whitfied E.J."/>
            <person name="Bayraktaroglu L."/>
            <person name="Berman B.P."/>
            <person name="Bettencourt B.R."/>
            <person name="Celniker S.E."/>
            <person name="de Grey A.D."/>
            <person name="Drysdale R.A."/>
            <person name="Harris N.L."/>
            <person name="Richter J."/>
            <person name="Russo S."/>
            <person name="Schroeder A.J."/>
            <person name="Shu S.Q."/>
            <person name="Stapleton M."/>
            <person name="Yamada C."/>
            <person name="Ashburner M."/>
            <person name="Gelbart W.M."/>
            <person name="Rubin G.M."/>
            <person name="Lewis S.E."/>
        </authorList>
    </citation>
    <scope>GENOME REANNOTATION</scope>
    <source>
        <strain evidence="4">Berkeley</strain>
    </source>
</reference>
<reference evidence="2 4" key="2">
    <citation type="journal article" date="2002" name="Genome Biol.">
        <title>Finishing a whole-genome shotgun: release 3 of the Drosophila melanogaster euchromatic genome sequence.</title>
        <authorList>
            <person name="Celniker S.E."/>
            <person name="Wheeler D.A."/>
            <person name="Kronmiller B."/>
            <person name="Carlson J.W."/>
            <person name="Halpern A."/>
            <person name="Patel S."/>
            <person name="Adams M."/>
            <person name="Champe M."/>
            <person name="Dugan S.P."/>
            <person name="Frise E."/>
            <person name="Hodgson A."/>
            <person name="George R.A."/>
            <person name="Hoskins R.A."/>
            <person name="Laverty T."/>
            <person name="Muzny D.M."/>
            <person name="Nelson C.R."/>
            <person name="Pacleb J.M."/>
            <person name="Park S."/>
            <person name="Pfeiffer B.D."/>
            <person name="Richards S."/>
            <person name="Sodergren E.J."/>
            <person name="Svirskas R."/>
            <person name="Tabor P.E."/>
            <person name="Wan K."/>
            <person name="Stapleton M."/>
            <person name="Sutton G.G."/>
            <person name="Venter C."/>
            <person name="Weinstock G."/>
            <person name="Scherer S.E."/>
            <person name="Myers E.W."/>
            <person name="Gibbs R.A."/>
            <person name="Rubin G.M."/>
        </authorList>
    </citation>
    <scope>NUCLEOTIDE SEQUENCE [LARGE SCALE GENOMIC DNA]</scope>
    <source>
        <strain evidence="4">Berkeley</strain>
    </source>
</reference>
<dbReference type="OrthoDB" id="7859044at2759"/>
<evidence type="ECO:0000313" key="2">
    <source>
        <dbReference type="EMBL" id="ABV53876.1"/>
    </source>
</evidence>
<dbReference type="ExpressionAtlas" id="A8DYL4">
    <property type="expression patterns" value="baseline"/>
</dbReference>
<keyword evidence="4" id="KW-1185">Reference proteome</keyword>
<dbReference type="EMBL" id="AE013599">
    <property type="protein sequence ID" value="ABV53876.1"/>
    <property type="molecule type" value="Genomic_DNA"/>
</dbReference>
<dbReference type="Bgee" id="FBgn0085235">
    <property type="expression patterns" value="Expressed in saliva-secreting gland and 6 other cell types or tissues"/>
</dbReference>
<reference evidence="2 4" key="5">
    <citation type="journal article" date="2002" name="Genome Biol.">
        <title>Heterochromatic sequences in a Drosophila whole-genome shotgun assembly.</title>
        <authorList>
            <person name="Hoskins R.A."/>
            <person name="Smith C.D."/>
            <person name="Carlson J.W."/>
            <person name="Carvalho A.B."/>
            <person name="Halpern A."/>
            <person name="Kaminker J.S."/>
            <person name="Kennedy C."/>
            <person name="Mungall C.J."/>
            <person name="Sullivan B.A."/>
            <person name="Sutton G.G."/>
            <person name="Yasuhara J.C."/>
            <person name="Wakimoto B.T."/>
            <person name="Myers E.W."/>
            <person name="Celniker S.E."/>
            <person name="Rubin G.M."/>
            <person name="Karpen G.H."/>
        </authorList>
    </citation>
    <scope>NUCLEOTIDE SEQUENCE [LARGE SCALE GENOMIC DNA]</scope>
    <source>
        <strain evidence="4">Berkeley</strain>
    </source>
</reference>
<reference evidence="2 4" key="10">
    <citation type="journal article" date="2015" name="G3 (Bethesda)">
        <title>Gene Model Annotations for Drosophila melanogaster: The Rule-Benders.</title>
        <authorList>
            <consortium name="FlyBase Consortium"/>
            <person name="Crosby M.A."/>
            <person name="Gramates L.S."/>
            <person name="Dos Santos G."/>
            <person name="Matthews B.B."/>
            <person name="St Pierre S.E."/>
            <person name="Zhou P."/>
            <person name="Schroeder A.J."/>
            <person name="Falls K."/>
            <person name="Emmert D.B."/>
            <person name="Russo S.M."/>
            <person name="Gelbart W.M."/>
            <person name="null"/>
        </authorList>
    </citation>
    <scope>NUCLEOTIDE SEQUENCE [LARGE SCALE GENOMIC DNA]</scope>
    <source>
        <strain evidence="4">Berkeley</strain>
    </source>
</reference>
<dbReference type="BioGRID-ORCS" id="5740129">
    <property type="hits" value="0 hits in 1 CRISPR screen"/>
</dbReference>
<accession>A8DYL4</accession>
<reference evidence="2 4" key="9">
    <citation type="journal article" date="2015" name="G3 (Bethesda)">
        <title>Gene Model Annotations for Drosophila melanogaster: Impact of High-Throughput Data.</title>
        <authorList>
            <consortium name="FlyBase Consortium"/>
            <person name="Matthews B.B."/>
            <person name="Dos Santos G."/>
            <person name="Crosby M.A."/>
            <person name="Emmert D.B."/>
            <person name="St Pierre S.E."/>
            <person name="Gramates L.S."/>
            <person name="Zhou P."/>
            <person name="Schroeder A.J."/>
            <person name="Falls K."/>
            <person name="Strelets V."/>
            <person name="Russo S.M."/>
            <person name="Gelbart W.M."/>
            <person name="null"/>
        </authorList>
    </citation>
    <scope>NUCLEOTIDE SEQUENCE [LARGE SCALE GENOMIC DNA]</scope>
    <source>
        <strain evidence="4">Berkeley</strain>
    </source>
</reference>
<dbReference type="AlphaFoldDB" id="A8DYL4"/>
<reference evidence="2 4" key="7">
    <citation type="journal article" date="2007" name="Science">
        <title>The Release 5.1 annotation of Drosophila melanogaster heterochromatin.</title>
        <authorList>
            <person name="Smith C.D."/>
            <person name="Shu S."/>
            <person name="Mungall C.J."/>
            <person name="Karpen G.H."/>
        </authorList>
    </citation>
    <scope>NUCLEOTIDE SEQUENCE [LARGE SCALE GENOMIC DNA]</scope>
    <source>
        <strain evidence="4">Berkeley</strain>
    </source>
</reference>
<dbReference type="Proteomes" id="UP000000803">
    <property type="component" value="Chromosome 2R"/>
</dbReference>
<dbReference type="UCSC" id="CG34206-RA">
    <property type="organism name" value="d. melanogaster"/>
</dbReference>
<dbReference type="GeneID" id="5740129"/>
<gene>
    <name evidence="2" type="primary">Dmel\CG34206</name>
    <name evidence="2 3" type="ORF">CG34206</name>
    <name evidence="2" type="ORF">Dmel_CG34206</name>
</gene>
<dbReference type="AGR" id="FB:FBgn0085235"/>
<protein>
    <submittedName>
        <fullName evidence="2">Uncharacterized protein</fullName>
    </submittedName>
</protein>
<dbReference type="RefSeq" id="NP_001097408.1">
    <property type="nucleotide sequence ID" value="NM_001103938.2"/>
</dbReference>
<dbReference type="VEuPathDB" id="VectorBase:FBgn0085235"/>
<dbReference type="KEGG" id="dme:Dmel_CG34206"/>
<reference evidence="2 4" key="8">
    <citation type="journal article" date="2007" name="Science">
        <title>Sequence finishing and mapping of Drosophila melanogaster heterochromatin.</title>
        <authorList>
            <person name="Hoskins R.A."/>
            <person name="Carlson J.W."/>
            <person name="Kennedy C."/>
            <person name="Acevedo D."/>
            <person name="Evans-Holm M."/>
            <person name="Frise E."/>
            <person name="Wan K.H."/>
            <person name="Park S."/>
            <person name="Mendez-Lago M."/>
            <person name="Rossi F."/>
            <person name="Villasante A."/>
            <person name="Dimitri P."/>
            <person name="Karpen G.H."/>
            <person name="Celniker S.E."/>
        </authorList>
    </citation>
    <scope>NUCLEOTIDE SEQUENCE [LARGE SCALE GENOMIC DNA]</scope>
    <source>
        <strain evidence="4">Berkeley</strain>
    </source>
</reference>
<reference evidence="2 4" key="1">
    <citation type="journal article" date="2000" name="Science">
        <title>The genome sequence of Drosophila melanogaster.</title>
        <authorList>
            <person name="Adams M.D."/>
            <person name="Celniker S.E."/>
            <person name="Holt R.A."/>
            <person name="Evans C.A."/>
            <person name="Gocayne J.D."/>
            <person name="Amanatides P.G."/>
            <person name="Scherer S.E."/>
            <person name="Li P.W."/>
            <person name="Hoskins R.A."/>
            <person name="Galle R.F."/>
            <person name="George R.A."/>
            <person name="Lewis S.E."/>
            <person name="Richards S."/>
            <person name="Ashburner M."/>
            <person name="Henderson S.N."/>
            <person name="Sutton G.G."/>
            <person name="Wortman J.R."/>
            <person name="Yandell M.D."/>
            <person name="Zhang Q."/>
            <person name="Chen L.X."/>
            <person name="Brandon R.C."/>
            <person name="Rogers Y.H."/>
            <person name="Blazej R.G."/>
            <person name="Champe M."/>
            <person name="Pfeiffer B.D."/>
            <person name="Wan K.H."/>
            <person name="Doyle C."/>
            <person name="Baxter E.G."/>
            <person name="Helt G."/>
            <person name="Nelson C.R."/>
            <person name="Gabor G.L."/>
            <person name="Abril J.F."/>
            <person name="Agbayani A."/>
            <person name="An H.J."/>
            <person name="Andrews-Pfannkoch C."/>
            <person name="Baldwin D."/>
            <person name="Ballew R.M."/>
            <person name="Basu A."/>
            <person name="Baxendale J."/>
            <person name="Bayraktaroglu L."/>
            <person name="Beasley E.M."/>
            <person name="Beeson K.Y."/>
            <person name="Benos P.V."/>
            <person name="Berman B.P."/>
            <person name="Bhandari D."/>
            <person name="Bolshakov S."/>
            <person name="Borkova D."/>
            <person name="Botchan M.R."/>
            <person name="Bouck J."/>
            <person name="Brokstein P."/>
            <person name="Brottier P."/>
            <person name="Burtis K.C."/>
            <person name="Busam D.A."/>
            <person name="Butler H."/>
            <person name="Cadieu E."/>
            <person name="Center A."/>
            <person name="Chandra I."/>
            <person name="Cherry J.M."/>
            <person name="Cawley S."/>
            <person name="Dahlke C."/>
            <person name="Davenport L.B."/>
            <person name="Davies P."/>
            <person name="de Pablos B."/>
            <person name="Delcher A."/>
            <person name="Deng Z."/>
            <person name="Mays A.D."/>
            <person name="Dew I."/>
            <person name="Dietz S.M."/>
            <person name="Dodson K."/>
            <person name="Doup L.E."/>
            <person name="Downes M."/>
            <person name="Dugan-Rocha S."/>
            <person name="Dunkov B.C."/>
            <person name="Dunn P."/>
            <person name="Durbin K.J."/>
            <person name="Evangelista C.C."/>
            <person name="Ferraz C."/>
            <person name="Ferriera S."/>
            <person name="Fleischmann W."/>
            <person name="Fosler C."/>
            <person name="Gabrielian A.E."/>
            <person name="Garg N.S."/>
            <person name="Gelbart W.M."/>
            <person name="Glasser K."/>
            <person name="Glodek A."/>
            <person name="Gong F."/>
            <person name="Gorrell J.H."/>
            <person name="Gu Z."/>
            <person name="Guan P."/>
            <person name="Harris M."/>
            <person name="Harris N.L."/>
            <person name="Harvey D."/>
            <person name="Heiman T.J."/>
            <person name="Hernandez J.R."/>
            <person name="Houck J."/>
            <person name="Hostin D."/>
            <person name="Houston K.A."/>
            <person name="Howland T.J."/>
            <person name="Wei M.H."/>
            <person name="Ibegwam C."/>
            <person name="Jalali M."/>
            <person name="Kalush F."/>
            <person name="Karpen G.H."/>
            <person name="Ke Z."/>
            <person name="Kennison J.A."/>
            <person name="Ketchum K.A."/>
            <person name="Kimmel B.E."/>
            <person name="Kodira C.D."/>
            <person name="Kraft C."/>
            <person name="Kravitz S."/>
            <person name="Kulp D."/>
            <person name="Lai Z."/>
            <person name="Lasko P."/>
            <person name="Lei Y."/>
            <person name="Levitsky A.A."/>
            <person name="Li J."/>
            <person name="Li Z."/>
            <person name="Liang Y."/>
            <person name="Lin X."/>
            <person name="Liu X."/>
            <person name="Mattei B."/>
            <person name="McIntosh T.C."/>
            <person name="McLeod M.P."/>
            <person name="McPherson D."/>
            <person name="Merkulov G."/>
            <person name="Milshina N.V."/>
            <person name="Mobarry C."/>
            <person name="Morris J."/>
            <person name="Moshrefi A."/>
            <person name="Mount S.M."/>
            <person name="Moy M."/>
            <person name="Murphy B."/>
            <person name="Murphy L."/>
            <person name="Muzny D.M."/>
            <person name="Nelson D.L."/>
            <person name="Nelson D.R."/>
            <person name="Nelson K.A."/>
            <person name="Nixon K."/>
            <person name="Nusskern D.R."/>
            <person name="Pacleb J.M."/>
            <person name="Palazzolo M."/>
            <person name="Pittman G.S."/>
            <person name="Pan S."/>
            <person name="Pollard J."/>
            <person name="Puri V."/>
            <person name="Reese M.G."/>
            <person name="Reinert K."/>
            <person name="Remington K."/>
            <person name="Saunders R.D."/>
            <person name="Scheeler F."/>
            <person name="Shen H."/>
            <person name="Shue B.C."/>
            <person name="Siden-Kiamos I."/>
            <person name="Simpson M."/>
            <person name="Skupski M.P."/>
            <person name="Smith T."/>
            <person name="Spier E."/>
            <person name="Spradling A.C."/>
            <person name="Stapleton M."/>
            <person name="Strong R."/>
            <person name="Sun E."/>
            <person name="Svirskas R."/>
            <person name="Tector C."/>
            <person name="Turner R."/>
            <person name="Venter E."/>
            <person name="Wang A.H."/>
            <person name="Wang X."/>
            <person name="Wang Z.Y."/>
            <person name="Wassarman D.A."/>
            <person name="Weinstock G.M."/>
            <person name="Weissenbach J."/>
            <person name="Williams S.M."/>
            <person name="WoodageT"/>
            <person name="Worley K.C."/>
            <person name="Wu D."/>
            <person name="Yang S."/>
            <person name="Yao Q.A."/>
            <person name="Ye J."/>
            <person name="Yeh R.F."/>
            <person name="Zaveri J.S."/>
            <person name="Zhan M."/>
            <person name="Zhang G."/>
            <person name="Zhao Q."/>
            <person name="Zheng L."/>
            <person name="Zheng X.H."/>
            <person name="Zhong F.N."/>
            <person name="Zhong W."/>
            <person name="Zhou X."/>
            <person name="Zhu S."/>
            <person name="Zhu X."/>
            <person name="Smith H.O."/>
            <person name="Gibbs R.A."/>
            <person name="Myers E.W."/>
            <person name="Rubin G.M."/>
            <person name="Venter J.C."/>
        </authorList>
    </citation>
    <scope>NUCLEOTIDE SEQUENCE [LARGE SCALE GENOMIC DNA]</scope>
    <source>
        <strain evidence="4">Berkeley</strain>
    </source>
</reference>
<sequence length="275" mass="32067">MVVYIALIILLCLSSLLNPVQTVIKDDIHVLIGLVPTQLNASPLDFDKWSKDISLSLNEEQQQRVAWNIPWSDILETQKAPQDLQSHLNTGNPFKLKLWMSFHWHLRRFRLLNEILLSNFARELRNLKSNHPEQWNNDLQNMLQSLPRPLRLLVKTRRLCLEHKKELFYITAGNQLELGANSNCSIWEVEEENKYHWLRLVNVCEDKSHFFITMLSQGASHVLFTAPNNVAKAFCVLKSMTYFEKSVNTDTESNCHWQLNDCKFLPMILSANNKN</sequence>
<evidence type="ECO:0000313" key="4">
    <source>
        <dbReference type="Proteomes" id="UP000000803"/>
    </source>
</evidence>
<dbReference type="InParanoid" id="A8DYL4"/>
<reference evidence="2 4" key="6">
    <citation type="journal article" date="2005" name="PLoS Comput. Biol.">
        <title>Combined evidence annotation of transposable elements in genome sequences.</title>
        <authorList>
            <person name="Quesneville H."/>
            <person name="Bergman C.M."/>
            <person name="Andrieu O."/>
            <person name="Autard D."/>
            <person name="Nouaud D."/>
            <person name="Ashburner M."/>
            <person name="Anxolabehere D."/>
        </authorList>
    </citation>
    <scope>NUCLEOTIDE SEQUENCE [LARGE SCALE GENOMIC DNA]</scope>
    <source>
        <strain evidence="4">Berkeley</strain>
    </source>
</reference>
<proteinExistence type="predicted"/>
<dbReference type="PhylomeDB" id="A8DYL4"/>
<feature type="chain" id="PRO_5002718392" evidence="1">
    <location>
        <begin position="23"/>
        <end position="275"/>
    </location>
</feature>